<evidence type="ECO:0000313" key="5">
    <source>
        <dbReference type="EMBL" id="SDU32038.1"/>
    </source>
</evidence>
<evidence type="ECO:0000313" key="6">
    <source>
        <dbReference type="Proteomes" id="UP000243063"/>
    </source>
</evidence>
<sequence length="712" mass="79250">MIFQERQIHAAIFDMDGTLFDTERLRFSTLKQASTQLFGQPISDAVLTDSLGLSARKAEALARQHYGPDYPYSAIRQRADELELAYVRKYGVPLKPGLFEVLEHLKAAGLLLAVATSSRRAIAEEYLINAGVMKYFDITVCGDEVARGKPHPEIFLTASASLNCEPQHCLSFEDSENGIRSAAAAGTLVIAIRDIKEPCAEVRALAFRYCQCMTDFLADLRPCLPSRPVPRLTDPFPATRNDLKVGIHGFGAMGGGYLAQVLAHWDGYTRPQEIVGATSDQALRNLVNAFGRYAVHYANRAFEQAIEHVRLIDINDPHAMQELYRETALVAICLPENAIRQQAGQIARGLQARFAGDAEPLTLLVVLNKLGGAAFTRRCVRDELLRQMDADEADALLARVEFSETVVNRIVSKTPRELLRKQLRLRLHELRRLEDSLGELHLTSPRTASEESLQQLSTRLGHLAPLSELGSHSLSLFSSGPDMPLYAQKGGALLERLCQVQTVDDIAAIQKLKNRLLNGTHAIIAWYASLLGYPSIGQGMGDERVQQLARQVVDREIKPALLRENPALAPFADRFIDNFLQRCRRSFKDPCQRVARDPLRKLQRRERILGSIDLARQFGLTTERLEFATALALLYALRCAPPEDKECQLIRSLYERHGTAAAVLTYDGNYLGAPYPGLDAQTDAALLARIDRHFEALAAEGSSHWDWPLQEA</sequence>
<dbReference type="Gene3D" id="1.10.150.240">
    <property type="entry name" value="Putative phosphatase, domain 2"/>
    <property type="match status" value="1"/>
</dbReference>
<dbReference type="STRING" id="1245526.SAMN05216580_2366"/>
<dbReference type="InterPro" id="IPR013131">
    <property type="entry name" value="Mannitol_DH_N"/>
</dbReference>
<protein>
    <submittedName>
        <fullName evidence="5">Haloacid dehalogenase superfamily, subfamily IA, variant 3 with third motif having DD or ED</fullName>
    </submittedName>
</protein>
<comment type="cofactor">
    <cofactor evidence="1">
        <name>Mg(2+)</name>
        <dbReference type="ChEBI" id="CHEBI:18420"/>
    </cofactor>
</comment>
<dbReference type="SUPFAM" id="SSF56784">
    <property type="entry name" value="HAD-like"/>
    <property type="match status" value="1"/>
</dbReference>
<dbReference type="EMBL" id="LT629780">
    <property type="protein sequence ID" value="SDU32038.1"/>
    <property type="molecule type" value="Genomic_DNA"/>
</dbReference>
<feature type="domain" description="Mannitol dehydrogenase C-terminal" evidence="4">
    <location>
        <begin position="507"/>
        <end position="636"/>
    </location>
</feature>
<dbReference type="SUPFAM" id="SSF48179">
    <property type="entry name" value="6-phosphogluconate dehydrogenase C-terminal domain-like"/>
    <property type="match status" value="1"/>
</dbReference>
<dbReference type="RefSeq" id="WP_090214694.1">
    <property type="nucleotide sequence ID" value="NZ_LT629780.1"/>
</dbReference>
<keyword evidence="2" id="KW-0560">Oxidoreductase</keyword>
<dbReference type="SFLD" id="SFLDS00003">
    <property type="entry name" value="Haloacid_Dehalogenase"/>
    <property type="match status" value="1"/>
</dbReference>
<dbReference type="SFLD" id="SFLDG01129">
    <property type="entry name" value="C1.5:_HAD__Beta-PGM__Phosphata"/>
    <property type="match status" value="1"/>
</dbReference>
<dbReference type="Gene3D" id="3.40.50.720">
    <property type="entry name" value="NAD(P)-binding Rossmann-like Domain"/>
    <property type="match status" value="1"/>
</dbReference>
<dbReference type="InterPro" id="IPR008927">
    <property type="entry name" value="6-PGluconate_DH-like_C_sf"/>
</dbReference>
<dbReference type="OrthoDB" id="9800058at2"/>
<dbReference type="InterPro" id="IPR013328">
    <property type="entry name" value="6PGD_dom2"/>
</dbReference>
<proteinExistence type="predicted"/>
<dbReference type="Pfam" id="PF01232">
    <property type="entry name" value="Mannitol_dh"/>
    <property type="match status" value="1"/>
</dbReference>
<dbReference type="InterPro" id="IPR023198">
    <property type="entry name" value="PGP-like_dom2"/>
</dbReference>
<keyword evidence="6" id="KW-1185">Reference proteome</keyword>
<dbReference type="NCBIfam" id="NF046057">
    <property type="entry name" value="bifunc_MtlD"/>
    <property type="match status" value="1"/>
</dbReference>
<dbReference type="Pfam" id="PF08125">
    <property type="entry name" value="Mannitol_dh_C"/>
    <property type="match status" value="1"/>
</dbReference>
<dbReference type="SFLD" id="SFLDG01135">
    <property type="entry name" value="C1.5.6:_HAD__Beta-PGM__Phospha"/>
    <property type="match status" value="1"/>
</dbReference>
<dbReference type="PANTHER" id="PTHR18901">
    <property type="entry name" value="2-DEOXYGLUCOSE-6-PHOSPHATE PHOSPHATASE 2"/>
    <property type="match status" value="1"/>
</dbReference>
<dbReference type="Gene3D" id="1.10.1040.10">
    <property type="entry name" value="N-(1-d-carboxylethyl)-l-norvaline Dehydrogenase, domain 2"/>
    <property type="match status" value="1"/>
</dbReference>
<organism evidence="5 6">
    <name type="scientific">Geopseudomonas guangdongensis</name>
    <dbReference type="NCBI Taxonomy" id="1245526"/>
    <lineage>
        <taxon>Bacteria</taxon>
        <taxon>Pseudomonadati</taxon>
        <taxon>Pseudomonadota</taxon>
        <taxon>Gammaproteobacteria</taxon>
        <taxon>Pseudomonadales</taxon>
        <taxon>Pseudomonadaceae</taxon>
        <taxon>Geopseudomonas</taxon>
    </lineage>
</organism>
<dbReference type="PRINTS" id="PR00413">
    <property type="entry name" value="HADHALOGNASE"/>
</dbReference>
<name>A0A1H2HKF4_9GAMM</name>
<dbReference type="PANTHER" id="PTHR18901:SF38">
    <property type="entry name" value="PSEUDOURIDINE-5'-PHOSPHATASE"/>
    <property type="match status" value="1"/>
</dbReference>
<evidence type="ECO:0000259" key="3">
    <source>
        <dbReference type="Pfam" id="PF01232"/>
    </source>
</evidence>
<dbReference type="GO" id="GO:0016491">
    <property type="term" value="F:oxidoreductase activity"/>
    <property type="evidence" value="ECO:0007669"/>
    <property type="project" value="UniProtKB-KW"/>
</dbReference>
<dbReference type="AlphaFoldDB" id="A0A1H2HKF4"/>
<dbReference type="NCBIfam" id="TIGR01509">
    <property type="entry name" value="HAD-SF-IA-v3"/>
    <property type="match status" value="1"/>
</dbReference>
<dbReference type="Proteomes" id="UP000243063">
    <property type="component" value="Chromosome I"/>
</dbReference>
<dbReference type="SUPFAM" id="SSF51735">
    <property type="entry name" value="NAD(P)-binding Rossmann-fold domains"/>
    <property type="match status" value="1"/>
</dbReference>
<dbReference type="InterPro" id="IPR036291">
    <property type="entry name" value="NAD(P)-bd_dom_sf"/>
</dbReference>
<dbReference type="Pfam" id="PF13419">
    <property type="entry name" value="HAD_2"/>
    <property type="match status" value="1"/>
</dbReference>
<gene>
    <name evidence="5" type="ORF">SAMN05216580_2366</name>
</gene>
<evidence type="ECO:0000256" key="1">
    <source>
        <dbReference type="ARBA" id="ARBA00001946"/>
    </source>
</evidence>
<reference evidence="6" key="1">
    <citation type="submission" date="2016-10" db="EMBL/GenBank/DDBJ databases">
        <authorList>
            <person name="Varghese N."/>
            <person name="Submissions S."/>
        </authorList>
    </citation>
    <scope>NUCLEOTIDE SEQUENCE [LARGE SCALE GENOMIC DNA]</scope>
    <source>
        <strain evidence="6">CCTCC 2012022</strain>
    </source>
</reference>
<dbReference type="CDD" id="cd07505">
    <property type="entry name" value="HAD_BPGM-like"/>
    <property type="match status" value="1"/>
</dbReference>
<dbReference type="InterPro" id="IPR036412">
    <property type="entry name" value="HAD-like_sf"/>
</dbReference>
<feature type="domain" description="Mannitol dehydrogenase N-terminal" evidence="3">
    <location>
        <begin position="249"/>
        <end position="414"/>
    </location>
</feature>
<dbReference type="Gene3D" id="3.40.50.1000">
    <property type="entry name" value="HAD superfamily/HAD-like"/>
    <property type="match status" value="1"/>
</dbReference>
<dbReference type="InterPro" id="IPR023214">
    <property type="entry name" value="HAD_sf"/>
</dbReference>
<dbReference type="InterPro" id="IPR013118">
    <property type="entry name" value="Mannitol_DH_C"/>
</dbReference>
<accession>A0A1H2HKF4</accession>
<evidence type="ECO:0000256" key="2">
    <source>
        <dbReference type="ARBA" id="ARBA00023002"/>
    </source>
</evidence>
<dbReference type="InterPro" id="IPR041492">
    <property type="entry name" value="HAD_2"/>
</dbReference>
<dbReference type="InterPro" id="IPR006439">
    <property type="entry name" value="HAD-SF_hydro_IA"/>
</dbReference>
<evidence type="ECO:0000259" key="4">
    <source>
        <dbReference type="Pfam" id="PF08125"/>
    </source>
</evidence>